<sequence>MLTWLQELNLADNKITRINKISCRKSELHNLNLAGNYLCFIKDIKHLSQFQKLNSLVFADPLYGDCPLVALCNYRIHVIHYLPHIKKLDHYKIHEKERLWIKHFFKKQVTYYNVLFHKQVNIALNLLKDRYKEYQKEMHHIKNQLYTIKMKKNNQSYLNYKAYDELENIILQIKLSKKQLKEMKEITIVQSKILQQQLLINMNNSGNIKFTEYNTTSENTVIQFCKKFLLTSLCSTIKDGIGITDLRLYKVTKVCNKEIDQLNVCKAKGLQSDECSMILKILTSPGVTDIQKWPFNIFHTDLLLEEELIVTNCLAAADFDWLNTMLSIKDKQAKYIHVSQNFFAASSVLKKAKNAQELCATCCLLHTFSFVKPLKYLIKLNLGSNFISVLDDFTQENFPALKYLDLTNNLITSLESMGSFHTLQEFYCGNNKIENLRQINNVKTWQTLRVIDLYNNPICTDALHKKFIIFHLSNIEYISGEYVRKSDISEARYAFGNKFDEHVLNIMYETDRLTNITQLSLVNCSLSKVDISAEILPQLESLDLSKNQITYMWGLHSFKYLHTLCLSFNCLETFNGSDYAKNKCTFPKLYTLFLDHNCIKSVINITKQKLPVIKHLFLNNNSLQNISGNIL</sequence>
<dbReference type="PRINTS" id="PR00019">
    <property type="entry name" value="LEURICHRPT"/>
</dbReference>
<dbReference type="SMART" id="SM00365">
    <property type="entry name" value="LRR_SD22"/>
    <property type="match status" value="5"/>
</dbReference>
<reference evidence="4 5" key="1">
    <citation type="submission" date="2015-07" db="EMBL/GenBank/DDBJ databases">
        <title>The genome of Habropoda laboriosa.</title>
        <authorList>
            <person name="Pan H."/>
            <person name="Kapheim K."/>
        </authorList>
    </citation>
    <scope>NUCLEOTIDE SEQUENCE [LARGE SCALE GENOMIC DNA]</scope>
    <source>
        <strain evidence="4">0110345459</strain>
    </source>
</reference>
<dbReference type="InterPro" id="IPR001611">
    <property type="entry name" value="Leu-rich_rpt"/>
</dbReference>
<keyword evidence="2" id="KW-0677">Repeat</keyword>
<dbReference type="PANTHER" id="PTHR15454:SF56">
    <property type="entry name" value="PROTEIN PHOSPHATASE 1 REGULATORY SUBUNIT 7-RELATED"/>
    <property type="match status" value="1"/>
</dbReference>
<protein>
    <submittedName>
        <fullName evidence="4">Leucine-rich repeat-containing protein 9</fullName>
    </submittedName>
</protein>
<dbReference type="SMART" id="SM00369">
    <property type="entry name" value="LRR_TYP"/>
    <property type="match status" value="4"/>
</dbReference>
<dbReference type="InterPro" id="IPR032675">
    <property type="entry name" value="LRR_dom_sf"/>
</dbReference>
<dbReference type="SUPFAM" id="SSF52058">
    <property type="entry name" value="L domain-like"/>
    <property type="match status" value="1"/>
</dbReference>
<dbReference type="Proteomes" id="UP000053825">
    <property type="component" value="Unassembled WGS sequence"/>
</dbReference>
<dbReference type="GO" id="GO:0005737">
    <property type="term" value="C:cytoplasm"/>
    <property type="evidence" value="ECO:0007669"/>
    <property type="project" value="TreeGrafter"/>
</dbReference>
<organism evidence="4 5">
    <name type="scientific">Habropoda laboriosa</name>
    <dbReference type="NCBI Taxonomy" id="597456"/>
    <lineage>
        <taxon>Eukaryota</taxon>
        <taxon>Metazoa</taxon>
        <taxon>Ecdysozoa</taxon>
        <taxon>Arthropoda</taxon>
        <taxon>Hexapoda</taxon>
        <taxon>Insecta</taxon>
        <taxon>Pterygota</taxon>
        <taxon>Neoptera</taxon>
        <taxon>Endopterygota</taxon>
        <taxon>Hymenoptera</taxon>
        <taxon>Apocrita</taxon>
        <taxon>Aculeata</taxon>
        <taxon>Apoidea</taxon>
        <taxon>Anthophila</taxon>
        <taxon>Apidae</taxon>
        <taxon>Habropoda</taxon>
    </lineage>
</organism>
<dbReference type="Gene3D" id="3.80.10.10">
    <property type="entry name" value="Ribonuclease Inhibitor"/>
    <property type="match status" value="3"/>
</dbReference>
<evidence type="ECO:0000256" key="3">
    <source>
        <dbReference type="SAM" id="Coils"/>
    </source>
</evidence>
<evidence type="ECO:0000256" key="1">
    <source>
        <dbReference type="ARBA" id="ARBA00022614"/>
    </source>
</evidence>
<dbReference type="Pfam" id="PF14580">
    <property type="entry name" value="LRR_9"/>
    <property type="match status" value="1"/>
</dbReference>
<keyword evidence="5" id="KW-1185">Reference proteome</keyword>
<accession>A0A0L7RG07</accession>
<dbReference type="PROSITE" id="PS51450">
    <property type="entry name" value="LRR"/>
    <property type="match status" value="5"/>
</dbReference>
<evidence type="ECO:0000256" key="2">
    <source>
        <dbReference type="ARBA" id="ARBA00022737"/>
    </source>
</evidence>
<dbReference type="AlphaFoldDB" id="A0A0L7RG07"/>
<feature type="coiled-coil region" evidence="3">
    <location>
        <begin position="117"/>
        <end position="186"/>
    </location>
</feature>
<gene>
    <name evidence="4" type="ORF">WH47_07525</name>
</gene>
<proteinExistence type="predicted"/>
<name>A0A0L7RG07_9HYME</name>
<keyword evidence="3" id="KW-0175">Coiled coil</keyword>
<dbReference type="EMBL" id="KQ414599">
    <property type="protein sequence ID" value="KOC69785.1"/>
    <property type="molecule type" value="Genomic_DNA"/>
</dbReference>
<evidence type="ECO:0000313" key="4">
    <source>
        <dbReference type="EMBL" id="KOC69785.1"/>
    </source>
</evidence>
<evidence type="ECO:0000313" key="5">
    <source>
        <dbReference type="Proteomes" id="UP000053825"/>
    </source>
</evidence>
<dbReference type="InterPro" id="IPR003591">
    <property type="entry name" value="Leu-rich_rpt_typical-subtyp"/>
</dbReference>
<dbReference type="STRING" id="597456.A0A0L7RG07"/>
<dbReference type="Pfam" id="PF13855">
    <property type="entry name" value="LRR_8"/>
    <property type="match status" value="1"/>
</dbReference>
<dbReference type="PANTHER" id="PTHR15454">
    <property type="entry name" value="NISCHARIN RELATED"/>
    <property type="match status" value="1"/>
</dbReference>
<keyword evidence="1" id="KW-0433">Leucine-rich repeat</keyword>